<comment type="caution">
    <text evidence="11">The sequence shown here is derived from an EMBL/GenBank/DDBJ whole genome shotgun (WGS) entry which is preliminary data.</text>
</comment>
<dbReference type="InterPro" id="IPR055173">
    <property type="entry name" value="NrdR-like_N"/>
</dbReference>
<feature type="domain" description="ATP-cone" evidence="10">
    <location>
        <begin position="49"/>
        <end position="139"/>
    </location>
</feature>
<evidence type="ECO:0000256" key="5">
    <source>
        <dbReference type="ARBA" id="ARBA00023015"/>
    </source>
</evidence>
<dbReference type="GO" id="GO:0005524">
    <property type="term" value="F:ATP binding"/>
    <property type="evidence" value="ECO:0007669"/>
    <property type="project" value="UniProtKB-UniRule"/>
</dbReference>
<accession>A0A2W5MV58</accession>
<feature type="compositionally biased region" description="Basic and acidic residues" evidence="9">
    <location>
        <begin position="11"/>
        <end position="24"/>
    </location>
</feature>
<comment type="similarity">
    <text evidence="8">Belongs to the NrdR family.</text>
</comment>
<evidence type="ECO:0000256" key="7">
    <source>
        <dbReference type="ARBA" id="ARBA00023163"/>
    </source>
</evidence>
<comment type="cofactor">
    <cofactor evidence="8">
        <name>Zn(2+)</name>
        <dbReference type="ChEBI" id="CHEBI:29105"/>
    </cofactor>
    <text evidence="8">Binds 1 zinc ion.</text>
</comment>
<dbReference type="InterPro" id="IPR003796">
    <property type="entry name" value="RNR_NrdR-like"/>
</dbReference>
<evidence type="ECO:0000256" key="3">
    <source>
        <dbReference type="ARBA" id="ARBA00022771"/>
    </source>
</evidence>
<dbReference type="PANTHER" id="PTHR30455">
    <property type="entry name" value="TRANSCRIPTIONAL REPRESSOR NRDR"/>
    <property type="match status" value="1"/>
</dbReference>
<evidence type="ECO:0000256" key="6">
    <source>
        <dbReference type="ARBA" id="ARBA00023125"/>
    </source>
</evidence>
<evidence type="ECO:0000313" key="12">
    <source>
        <dbReference type="Proteomes" id="UP000249417"/>
    </source>
</evidence>
<evidence type="ECO:0000256" key="8">
    <source>
        <dbReference type="HAMAP-Rule" id="MF_00440"/>
    </source>
</evidence>
<dbReference type="Pfam" id="PF03477">
    <property type="entry name" value="ATP-cone"/>
    <property type="match status" value="1"/>
</dbReference>
<gene>
    <name evidence="8" type="primary">nrdR</name>
    <name evidence="11" type="ORF">DI551_08485</name>
</gene>
<evidence type="ECO:0000256" key="1">
    <source>
        <dbReference type="ARBA" id="ARBA00022491"/>
    </source>
</evidence>
<reference evidence="11 12" key="1">
    <citation type="submission" date="2017-08" db="EMBL/GenBank/DDBJ databases">
        <title>Infants hospitalized years apart are colonized by the same room-sourced microbial strains.</title>
        <authorList>
            <person name="Brooks B."/>
            <person name="Olm M.R."/>
            <person name="Firek B.A."/>
            <person name="Baker R."/>
            <person name="Thomas B.C."/>
            <person name="Morowitz M.J."/>
            <person name="Banfield J.F."/>
        </authorList>
    </citation>
    <scope>NUCLEOTIDE SEQUENCE [LARGE SCALE GENOMIC DNA]</scope>
    <source>
        <strain evidence="11">S2_005_002_R2_29</strain>
    </source>
</reference>
<dbReference type="PANTHER" id="PTHR30455:SF2">
    <property type="entry name" value="TRANSCRIPTIONAL REPRESSOR NRDR"/>
    <property type="match status" value="1"/>
</dbReference>
<protein>
    <recommendedName>
        <fullName evidence="8">Transcriptional repressor NrdR</fullName>
    </recommendedName>
</protein>
<keyword evidence="8" id="KW-0862">Zinc</keyword>
<keyword evidence="4 8" id="KW-0067">ATP-binding</keyword>
<dbReference type="HAMAP" id="MF_00440">
    <property type="entry name" value="NrdR"/>
    <property type="match status" value="1"/>
</dbReference>
<dbReference type="PROSITE" id="PS51161">
    <property type="entry name" value="ATP_CONE"/>
    <property type="match status" value="1"/>
</dbReference>
<feature type="region of interest" description="Disordered" evidence="9">
    <location>
        <begin position="1"/>
        <end position="28"/>
    </location>
</feature>
<dbReference type="GO" id="GO:0045892">
    <property type="term" value="P:negative regulation of DNA-templated transcription"/>
    <property type="evidence" value="ECO:0007669"/>
    <property type="project" value="UniProtKB-UniRule"/>
</dbReference>
<evidence type="ECO:0000256" key="2">
    <source>
        <dbReference type="ARBA" id="ARBA00022741"/>
    </source>
</evidence>
<dbReference type="NCBIfam" id="TIGR00244">
    <property type="entry name" value="transcriptional regulator NrdR"/>
    <property type="match status" value="1"/>
</dbReference>
<evidence type="ECO:0000313" key="11">
    <source>
        <dbReference type="EMBL" id="PZQ45102.1"/>
    </source>
</evidence>
<evidence type="ECO:0000256" key="9">
    <source>
        <dbReference type="SAM" id="MobiDB-lite"/>
    </source>
</evidence>
<organism evidence="11 12">
    <name type="scientific">Micavibrio aeruginosavorus</name>
    <dbReference type="NCBI Taxonomy" id="349221"/>
    <lineage>
        <taxon>Bacteria</taxon>
        <taxon>Pseudomonadati</taxon>
        <taxon>Bdellovibrionota</taxon>
        <taxon>Bdellovibrionia</taxon>
        <taxon>Bdellovibrionales</taxon>
        <taxon>Pseudobdellovibrionaceae</taxon>
        <taxon>Micavibrio</taxon>
    </lineage>
</organism>
<keyword evidence="1 8" id="KW-0678">Repressor</keyword>
<dbReference type="AlphaFoldDB" id="A0A2W5MV58"/>
<dbReference type="InterPro" id="IPR005144">
    <property type="entry name" value="ATP-cone_dom"/>
</dbReference>
<evidence type="ECO:0000259" key="10">
    <source>
        <dbReference type="PROSITE" id="PS51161"/>
    </source>
</evidence>
<keyword evidence="2 8" id="KW-0547">Nucleotide-binding</keyword>
<keyword evidence="7 8" id="KW-0804">Transcription</keyword>
<dbReference type="Pfam" id="PF22811">
    <property type="entry name" value="Zn_ribbon_NrdR"/>
    <property type="match status" value="1"/>
</dbReference>
<comment type="function">
    <text evidence="8">Negatively regulates transcription of bacterial ribonucleotide reductase nrd genes and operons by binding to NrdR-boxes.</text>
</comment>
<dbReference type="Proteomes" id="UP000249417">
    <property type="component" value="Unassembled WGS sequence"/>
</dbReference>
<keyword evidence="8" id="KW-0479">Metal-binding</keyword>
<feature type="zinc finger region" evidence="8">
    <location>
        <begin position="3"/>
        <end position="34"/>
    </location>
</feature>
<proteinExistence type="inferred from homology"/>
<dbReference type="GO" id="GO:0003677">
    <property type="term" value="F:DNA binding"/>
    <property type="evidence" value="ECO:0007669"/>
    <property type="project" value="UniProtKB-KW"/>
</dbReference>
<keyword evidence="3 8" id="KW-0863">Zinc-finger</keyword>
<dbReference type="EMBL" id="QFQB01000063">
    <property type="protein sequence ID" value="PZQ45102.1"/>
    <property type="molecule type" value="Genomic_DNA"/>
</dbReference>
<name>A0A2W5MV58_9BACT</name>
<keyword evidence="5 8" id="KW-0805">Transcription regulation</keyword>
<sequence length="160" mass="18340">MRCPFCGSEETQVKDSRPSDDGGSIRRRRSCPSCGGRFTTFERIQLRDLVVVKSGDRRQPLDREKILRSMQVALRKRPIDIEKIEKSVNGIVRQLESYGEPEIPSSEIGALVMKALIEIDIVGYIRYASVYKDFREPGDFNDFVKEIEALQSEKKKRVAE</sequence>
<keyword evidence="6 8" id="KW-0238">DNA-binding</keyword>
<dbReference type="GO" id="GO:0008270">
    <property type="term" value="F:zinc ion binding"/>
    <property type="evidence" value="ECO:0007669"/>
    <property type="project" value="UniProtKB-UniRule"/>
</dbReference>
<evidence type="ECO:0000256" key="4">
    <source>
        <dbReference type="ARBA" id="ARBA00022840"/>
    </source>
</evidence>